<evidence type="ECO:0000256" key="1">
    <source>
        <dbReference type="ARBA" id="ARBA00000822"/>
    </source>
</evidence>
<dbReference type="AlphaFoldDB" id="A0A0F4YTW8"/>
<evidence type="ECO:0000313" key="12">
    <source>
        <dbReference type="EMBL" id="KKA21083.1"/>
    </source>
</evidence>
<dbReference type="PANTHER" id="PTHR45708">
    <property type="entry name" value="ENDOCHITINASE"/>
    <property type="match status" value="1"/>
</dbReference>
<evidence type="ECO:0000256" key="10">
    <source>
        <dbReference type="SAM" id="SignalP"/>
    </source>
</evidence>
<dbReference type="RefSeq" id="XP_013327695.1">
    <property type="nucleotide sequence ID" value="XM_013472241.1"/>
</dbReference>
<dbReference type="InterPro" id="IPR001223">
    <property type="entry name" value="Glyco_hydro18_cat"/>
</dbReference>
<evidence type="ECO:0000256" key="7">
    <source>
        <dbReference type="ARBA" id="ARBA00023326"/>
    </source>
</evidence>
<evidence type="ECO:0000256" key="9">
    <source>
        <dbReference type="RuleBase" id="RU004453"/>
    </source>
</evidence>
<dbReference type="EC" id="3.2.1.14" evidence="2"/>
<dbReference type="Pfam" id="PF00704">
    <property type="entry name" value="Glyco_hydro_18"/>
    <property type="match status" value="1"/>
</dbReference>
<dbReference type="STRING" id="1408163.A0A0F4YTW8"/>
<dbReference type="Proteomes" id="UP000053958">
    <property type="component" value="Unassembled WGS sequence"/>
</dbReference>
<evidence type="ECO:0000256" key="8">
    <source>
        <dbReference type="RuleBase" id="RU000489"/>
    </source>
</evidence>
<sequence length="322" mass="33621">MKTSLLAFASFTGLLASSHAAPLRSNNATTKLSGVAAWWGQGSGASLDEVCGEKSFDIVILSFLDTFFGAGGYPGMNMQGLYSPSPAQRAAGATDLLDGTPLVPAIKKCQSAGKKVFLSLGGADASSKLDSDEQGAQLADTVWNLFLGGTKDAALRPFQNVTLDGIDLDNENHDPTGYLGLVNQLRANMKSDSSKQYYISAAPQCPRPDASLSDDVLQKTDMVWVQFYNNQQANCCNGQDGFLNSLQAWSKAVSPAQVWIGAPAAASAVGDGGYISASTMQAEIAQAKKLGLSNFGGVALWDAELAIQNGNFQDAVASALAS</sequence>
<gene>
    <name evidence="12" type="ORF">T310_4876</name>
</gene>
<proteinExistence type="inferred from homology"/>
<keyword evidence="5" id="KW-0119">Carbohydrate metabolism</keyword>
<feature type="signal peptide" evidence="10">
    <location>
        <begin position="1"/>
        <end position="20"/>
    </location>
</feature>
<dbReference type="PROSITE" id="PS51910">
    <property type="entry name" value="GH18_2"/>
    <property type="match status" value="1"/>
</dbReference>
<dbReference type="InterPro" id="IPR001579">
    <property type="entry name" value="Glyco_hydro_18_chit_AS"/>
</dbReference>
<dbReference type="GO" id="GO:0006032">
    <property type="term" value="P:chitin catabolic process"/>
    <property type="evidence" value="ECO:0007669"/>
    <property type="project" value="UniProtKB-KW"/>
</dbReference>
<dbReference type="EMBL" id="LASV01000206">
    <property type="protein sequence ID" value="KKA21083.1"/>
    <property type="molecule type" value="Genomic_DNA"/>
</dbReference>
<dbReference type="GO" id="GO:0005576">
    <property type="term" value="C:extracellular region"/>
    <property type="evidence" value="ECO:0007669"/>
    <property type="project" value="TreeGrafter"/>
</dbReference>
<reference evidence="12 13" key="1">
    <citation type="submission" date="2015-04" db="EMBL/GenBank/DDBJ databases">
        <authorList>
            <person name="Heijne W.H."/>
            <person name="Fedorova N.D."/>
            <person name="Nierman W.C."/>
            <person name="Vollebregt A.W."/>
            <person name="Zhao Z."/>
            <person name="Wu L."/>
            <person name="Kumar M."/>
            <person name="Stam H."/>
            <person name="van den Berg M.A."/>
            <person name="Pel H.J."/>
        </authorList>
    </citation>
    <scope>NUCLEOTIDE SEQUENCE [LARGE SCALE GENOMIC DNA]</scope>
    <source>
        <strain evidence="12 13">CBS 393.64</strain>
    </source>
</reference>
<dbReference type="InterPro" id="IPR017853">
    <property type="entry name" value="GH"/>
</dbReference>
<dbReference type="GeneID" id="25317223"/>
<accession>A0A0F4YTW8</accession>
<evidence type="ECO:0000313" key="13">
    <source>
        <dbReference type="Proteomes" id="UP000053958"/>
    </source>
</evidence>
<feature type="domain" description="GH18" evidence="11">
    <location>
        <begin position="33"/>
        <end position="322"/>
    </location>
</feature>
<name>A0A0F4YTW8_RASE3</name>
<evidence type="ECO:0000256" key="6">
    <source>
        <dbReference type="ARBA" id="ARBA00023295"/>
    </source>
</evidence>
<protein>
    <recommendedName>
        <fullName evidence="2">chitinase</fullName>
        <ecNumber evidence="2">3.2.1.14</ecNumber>
    </recommendedName>
</protein>
<keyword evidence="13" id="KW-1185">Reference proteome</keyword>
<comment type="similarity">
    <text evidence="9">Belongs to the glycosyl hydrolase 18 family.</text>
</comment>
<evidence type="ECO:0000256" key="4">
    <source>
        <dbReference type="ARBA" id="ARBA00023024"/>
    </source>
</evidence>
<dbReference type="SUPFAM" id="SSF51445">
    <property type="entry name" value="(Trans)glycosidases"/>
    <property type="match status" value="1"/>
</dbReference>
<keyword evidence="6 8" id="KW-0326">Glycosidase</keyword>
<organism evidence="12 13">
    <name type="scientific">Rasamsonia emersonii (strain ATCC 16479 / CBS 393.64 / IMI 116815)</name>
    <dbReference type="NCBI Taxonomy" id="1408163"/>
    <lineage>
        <taxon>Eukaryota</taxon>
        <taxon>Fungi</taxon>
        <taxon>Dikarya</taxon>
        <taxon>Ascomycota</taxon>
        <taxon>Pezizomycotina</taxon>
        <taxon>Eurotiomycetes</taxon>
        <taxon>Eurotiomycetidae</taxon>
        <taxon>Eurotiales</taxon>
        <taxon>Trichocomaceae</taxon>
        <taxon>Rasamsonia</taxon>
    </lineage>
</organism>
<dbReference type="OrthoDB" id="2425929at2759"/>
<comment type="caution">
    <text evidence="12">The sequence shown here is derived from an EMBL/GenBank/DDBJ whole genome shotgun (WGS) entry which is preliminary data.</text>
</comment>
<dbReference type="Gene3D" id="3.20.20.80">
    <property type="entry name" value="Glycosidases"/>
    <property type="match status" value="1"/>
</dbReference>
<dbReference type="GO" id="GO:0000272">
    <property type="term" value="P:polysaccharide catabolic process"/>
    <property type="evidence" value="ECO:0007669"/>
    <property type="project" value="UniProtKB-KW"/>
</dbReference>
<feature type="chain" id="PRO_5002482055" description="chitinase" evidence="10">
    <location>
        <begin position="21"/>
        <end position="322"/>
    </location>
</feature>
<dbReference type="GO" id="GO:0008843">
    <property type="term" value="F:endochitinase activity"/>
    <property type="evidence" value="ECO:0007669"/>
    <property type="project" value="UniProtKB-EC"/>
</dbReference>
<dbReference type="PROSITE" id="PS01095">
    <property type="entry name" value="GH18_1"/>
    <property type="match status" value="1"/>
</dbReference>
<evidence type="ECO:0000256" key="5">
    <source>
        <dbReference type="ARBA" id="ARBA00023277"/>
    </source>
</evidence>
<keyword evidence="3 8" id="KW-0378">Hydrolase</keyword>
<comment type="catalytic activity">
    <reaction evidence="1">
        <text>Random endo-hydrolysis of N-acetyl-beta-D-glucosaminide (1-&gt;4)-beta-linkages in chitin and chitodextrins.</text>
        <dbReference type="EC" id="3.2.1.14"/>
    </reaction>
</comment>
<keyword evidence="4" id="KW-0146">Chitin degradation</keyword>
<dbReference type="PANTHER" id="PTHR45708:SF49">
    <property type="entry name" value="ENDOCHITINASE"/>
    <property type="match status" value="1"/>
</dbReference>
<keyword evidence="10" id="KW-0732">Signal</keyword>
<evidence type="ECO:0000256" key="2">
    <source>
        <dbReference type="ARBA" id="ARBA00012729"/>
    </source>
</evidence>
<evidence type="ECO:0000256" key="3">
    <source>
        <dbReference type="ARBA" id="ARBA00022801"/>
    </source>
</evidence>
<keyword evidence="7" id="KW-0624">Polysaccharide degradation</keyword>
<evidence type="ECO:0000259" key="11">
    <source>
        <dbReference type="PROSITE" id="PS51910"/>
    </source>
</evidence>
<dbReference type="InterPro" id="IPR050542">
    <property type="entry name" value="Glycosyl_Hydrlase18_Chitinase"/>
</dbReference>